<keyword evidence="3" id="KW-1185">Reference proteome</keyword>
<comment type="caution">
    <text evidence="2">The sequence shown here is derived from an EMBL/GenBank/DDBJ whole genome shotgun (WGS) entry which is preliminary data.</text>
</comment>
<dbReference type="InterPro" id="IPR033469">
    <property type="entry name" value="CYTH-like_dom_sf"/>
</dbReference>
<dbReference type="PANTHER" id="PTHR39569:SF1">
    <property type="entry name" value="INORGANIC TRIPHOSPHATASE"/>
    <property type="match status" value="1"/>
</dbReference>
<dbReference type="EMBL" id="MTSM01000012">
    <property type="protein sequence ID" value="OPX55133.1"/>
    <property type="molecule type" value="Genomic_DNA"/>
</dbReference>
<dbReference type="SUPFAM" id="SSF55154">
    <property type="entry name" value="CYTH-like phosphatases"/>
    <property type="match status" value="1"/>
</dbReference>
<dbReference type="GO" id="GO:0046872">
    <property type="term" value="F:metal ion binding"/>
    <property type="evidence" value="ECO:0007669"/>
    <property type="project" value="TreeGrafter"/>
</dbReference>
<dbReference type="PROSITE" id="PS51707">
    <property type="entry name" value="CYTH"/>
    <property type="match status" value="1"/>
</dbReference>
<dbReference type="InterPro" id="IPR039013">
    <property type="entry name" value="YgiF"/>
</dbReference>
<sequence>MNVAEAVMAKETELKLAIPLRAQELIRQHPILRQAKSYDKTLLQNTYFDTPDLVLNRAKVALRIRKSGERYIQTLKTQGKGNGGLHQRGEWEWVLKQNKLDLSLIDPDLWPNAIDPAYLQKHLAPVFETNFTRDRWLLDVSFEDSRAEVELACDNGHAIANKQRDPISEIELELVSGDAELIFKIAHDLSAQIPLMISNISKAQRGFRLSHPVAAGLAPRKPAPPTSWLTLVQLAQFELDQFIAAKDQLNFDHQWSRLTTMSQSLFQIRWCLYQLHGLSEQSTLRPPAVMTYKLRMLNYGFENLAAIENQQQAWQRLKNCPDKLRQAADFMVLNEQYQKLILEPWVGETLLEITQLLYLFAKEPKAKAVKSTDDVFHNLLVAVKLPSHPTDRHQWLQQSPAILRLSRWISYHDLDQTGLGTKALQKDCLLLINKAAELRGLMAEEWTIRNELPEAQQPALLKRTEEDQYQKVLELGRIALSFNSLQDNLRHY</sequence>
<feature type="domain" description="CYTH" evidence="1">
    <location>
        <begin position="9"/>
        <end position="213"/>
    </location>
</feature>
<organism evidence="2 3">
    <name type="scientific">Oceanospirillum multiglobuliferum</name>
    <dbReference type="NCBI Taxonomy" id="64969"/>
    <lineage>
        <taxon>Bacteria</taxon>
        <taxon>Pseudomonadati</taxon>
        <taxon>Pseudomonadota</taxon>
        <taxon>Gammaproteobacteria</taxon>
        <taxon>Oceanospirillales</taxon>
        <taxon>Oceanospirillaceae</taxon>
        <taxon>Oceanospirillum</taxon>
    </lineage>
</organism>
<dbReference type="GO" id="GO:0050355">
    <property type="term" value="F:inorganic triphosphate phosphatase activity"/>
    <property type="evidence" value="ECO:0007669"/>
    <property type="project" value="InterPro"/>
</dbReference>
<dbReference type="Proteomes" id="UP000191418">
    <property type="component" value="Unassembled WGS sequence"/>
</dbReference>
<evidence type="ECO:0000259" key="1">
    <source>
        <dbReference type="PROSITE" id="PS51707"/>
    </source>
</evidence>
<dbReference type="InterPro" id="IPR023577">
    <property type="entry name" value="CYTH_domain"/>
</dbReference>
<dbReference type="AlphaFoldDB" id="A0A1V4T3E5"/>
<dbReference type="PANTHER" id="PTHR39569">
    <property type="entry name" value="INORGANIC TRIPHOSPHATASE"/>
    <property type="match status" value="1"/>
</dbReference>
<protein>
    <recommendedName>
        <fullName evidence="1">CYTH domain-containing protein</fullName>
    </recommendedName>
</protein>
<dbReference type="STRING" id="64969.SAMN02745127_02236"/>
<name>A0A1V4T3E5_9GAMM</name>
<dbReference type="Pfam" id="PF01928">
    <property type="entry name" value="CYTH"/>
    <property type="match status" value="1"/>
</dbReference>
<evidence type="ECO:0000313" key="2">
    <source>
        <dbReference type="EMBL" id="OPX55133.1"/>
    </source>
</evidence>
<dbReference type="CDD" id="cd07756">
    <property type="entry name" value="CYTH-like_Pase_CHAD"/>
    <property type="match status" value="1"/>
</dbReference>
<gene>
    <name evidence="2" type="ORF">BTE48_10230</name>
</gene>
<dbReference type="Gene3D" id="2.40.320.10">
    <property type="entry name" value="Hypothetical Protein Pfu-838710-001"/>
    <property type="match status" value="1"/>
</dbReference>
<proteinExistence type="predicted"/>
<evidence type="ECO:0000313" key="3">
    <source>
        <dbReference type="Proteomes" id="UP000191418"/>
    </source>
</evidence>
<accession>A0A1V4T3E5</accession>
<reference evidence="2 3" key="1">
    <citation type="submission" date="2017-01" db="EMBL/GenBank/DDBJ databases">
        <title>Genome Sequencing of a Marine Spirillum, Oceanospirillum multiglobuliferum ATCC 33336, from Japan.</title>
        <authorList>
            <person name="Carney J.G."/>
            <person name="Trachtenberg A.M."/>
            <person name="Rheaume B.A."/>
            <person name="Linnane J.D."/>
            <person name="Pitts N.L."/>
            <person name="Mykles D.L."/>
            <person name="Maclea K.S."/>
        </authorList>
    </citation>
    <scope>NUCLEOTIDE SEQUENCE [LARGE SCALE GENOMIC DNA]</scope>
    <source>
        <strain evidence="2 3">ATCC 33336</strain>
    </source>
</reference>
<dbReference type="SMART" id="SM01118">
    <property type="entry name" value="CYTH"/>
    <property type="match status" value="1"/>
</dbReference>